<feature type="domain" description="RSE1/DDB1/CPSF1 first beta-propeller" evidence="5">
    <location>
        <begin position="376"/>
        <end position="455"/>
    </location>
</feature>
<evidence type="ECO:0000259" key="5">
    <source>
        <dbReference type="Pfam" id="PF10433"/>
    </source>
</evidence>
<dbReference type="Proteomes" id="UP000193986">
    <property type="component" value="Unassembled WGS sequence"/>
</dbReference>
<dbReference type="OrthoDB" id="433457at2759"/>
<sequence length="1293" mass="138499">MLYIGSALSPTPVLDSRLIPSFTSPGSQSLVIAKPDRIEVWDADRSGLVKKAELELWGNVVAIEKVEVKDARPHILVLQAPPNAHLLLVTYTSTPTPSLIVTSSLPLTPPTPSLRQAEFFVGVISQDHVALVSLWVGVLSRIGMEVEKDKEAKKRRASIAHNGVEDDSKVLVFTDNFNINIREHNLLNLAFMPQSAGSEPMLTFLWLSSTSSLLFQPRRLSLATHSFTDVTKAVDVVTLKSSVEVNGETDFSRIPFSCPAARRILPIPSDGPNGEKLALVIGDEYSTLYAISSAPQSPKVSRGSLSSSAGGAMTSPRAAAKGRSPQTEVSGAPGKRRKSSMNMTPRRSSTDSSERWDARPVWRVRQGYGTVLAATVLEVRSSGATILLGDEAGRLIALSWDYHKDENGLLRSTGVQKIEYGEASPASSLTYLASSHIFLSSACGDSALVRLDASAPPEASPEPPTRSAVRAIPGLKGKGKARDGKDEESGPWSVLHEDDLQGNNRTLERWLNLAPVKDFCTVTDESGGVSHLVVSSGASNANSLRIVRSGVGLEEVISIEGLEDVTGLWAINLLLSTTTTTSILHLDPEISVAAVSPAIASTLTLAAGLVPDGDILVQVTPRNVSLWADLQAGTRIDAADVTEQEEIVAAQVSGSLVAIAKRGGHVQALSASLQGLQDIGTLQVGSEISAVSIIPFPGLSPIIAVATWTNEIHLYRADGASPSLTLSENFAASSLQLIPGQPDAMPTVSLLAGLSDGTLLTLHIALDSTISLIGRKASSLGTLPLKLCEIPKANVVTEIDMEAGNKGENEEQLVSIGLSDRMSVIFETNDRIDFSSVSRKDVVAAVTVNTSSLGNCLALATETGLSFVRINSLKKLQVQTLDLQHRSVEKIVNCPDFRVIAAGSITRTMDPQTGDVKQVSHFELRDPTNLILLAEQKMQEREEVTCVQPVFLNGRHYIAVGTAIFPSDDDFDEAVYVGSSAMVNSREGRVLLIEPKLRADEEWDVRALATIKTVGPVHDIEVIHGFLVIAAASKVTLYRLDPIPTRFTELSSMSSAFIARHLHVAPKSKLYPEDRLVVGDGMRSIFVLDVDEANGMFLGDQRDLATHCVTALEGISGDGVIIADGYTNLITLRLKEEIETAAHFGLHEDVARFRPGSLVPPSSAGEVIIPELIFATTDGRLGVIGELSPTAASTLDDLQRNMDKFYKGPGGISWKARRRGGTELTKRDTAGFIDGDFVQKFRDASLLSPEETDKILTGSNPHEHISVLSAIGKKAPATRGDVVRLLETVGGVH</sequence>
<dbReference type="InterPro" id="IPR015943">
    <property type="entry name" value="WD40/YVTN_repeat-like_dom_sf"/>
</dbReference>
<feature type="domain" description="RSE1/DDB1/CPSF1 first beta-propeller" evidence="5">
    <location>
        <begin position="21"/>
        <end position="294"/>
    </location>
</feature>
<evidence type="ECO:0000256" key="3">
    <source>
        <dbReference type="SAM" id="MobiDB-lite"/>
    </source>
</evidence>
<dbReference type="InParanoid" id="A0A1Y2BIU5"/>
<evidence type="ECO:0000313" key="7">
    <source>
        <dbReference type="EMBL" id="ORY34709.1"/>
    </source>
</evidence>
<feature type="compositionally biased region" description="Low complexity" evidence="3">
    <location>
        <begin position="301"/>
        <end position="315"/>
    </location>
</feature>
<reference evidence="7 8" key="1">
    <citation type="submission" date="2016-07" db="EMBL/GenBank/DDBJ databases">
        <title>Pervasive Adenine N6-methylation of Active Genes in Fungi.</title>
        <authorList>
            <consortium name="DOE Joint Genome Institute"/>
            <person name="Mondo S.J."/>
            <person name="Dannebaum R.O."/>
            <person name="Kuo R.C."/>
            <person name="Labutti K."/>
            <person name="Haridas S."/>
            <person name="Kuo A."/>
            <person name="Salamov A."/>
            <person name="Ahrendt S.R."/>
            <person name="Lipzen A."/>
            <person name="Sullivan W."/>
            <person name="Andreopoulos W.B."/>
            <person name="Clum A."/>
            <person name="Lindquist E."/>
            <person name="Daum C."/>
            <person name="Ramamoorthy G.K."/>
            <person name="Gryganskyi A."/>
            <person name="Culley D."/>
            <person name="Magnuson J.K."/>
            <person name="James T.Y."/>
            <person name="O'Malley M.A."/>
            <person name="Stajich J.E."/>
            <person name="Spatafora J.W."/>
            <person name="Visel A."/>
            <person name="Grigoriev I.V."/>
        </authorList>
    </citation>
    <scope>NUCLEOTIDE SEQUENCE [LARGE SCALE GENOMIC DNA]</scope>
    <source>
        <strain evidence="7 8">68-887.2</strain>
    </source>
</reference>
<dbReference type="EMBL" id="MCFC01000002">
    <property type="protein sequence ID" value="ORY34709.1"/>
    <property type="molecule type" value="Genomic_DNA"/>
</dbReference>
<dbReference type="InterPro" id="IPR018846">
    <property type="entry name" value="Beta-prop_RSE1/DDB1/CPSF1_1st"/>
</dbReference>
<dbReference type="Gene3D" id="1.10.150.910">
    <property type="match status" value="1"/>
</dbReference>
<organism evidence="7 8">
    <name type="scientific">Naematelia encephala</name>
    <dbReference type="NCBI Taxonomy" id="71784"/>
    <lineage>
        <taxon>Eukaryota</taxon>
        <taxon>Fungi</taxon>
        <taxon>Dikarya</taxon>
        <taxon>Basidiomycota</taxon>
        <taxon>Agaricomycotina</taxon>
        <taxon>Tremellomycetes</taxon>
        <taxon>Tremellales</taxon>
        <taxon>Naemateliaceae</taxon>
        <taxon>Naematelia</taxon>
    </lineage>
</organism>
<dbReference type="FunCoup" id="A0A1Y2BIU5">
    <property type="interactions" value="711"/>
</dbReference>
<comment type="subcellular location">
    <subcellularLocation>
        <location evidence="1">Nucleus</location>
    </subcellularLocation>
</comment>
<gene>
    <name evidence="7" type="ORF">BCR39DRAFT_572835</name>
</gene>
<dbReference type="GO" id="GO:0005634">
    <property type="term" value="C:nucleus"/>
    <property type="evidence" value="ECO:0007669"/>
    <property type="project" value="UniProtKB-SubCell"/>
</dbReference>
<evidence type="ECO:0000256" key="2">
    <source>
        <dbReference type="ARBA" id="ARBA00023242"/>
    </source>
</evidence>
<evidence type="ECO:0000259" key="6">
    <source>
        <dbReference type="Pfam" id="PF23726"/>
    </source>
</evidence>
<protein>
    <submittedName>
        <fullName evidence="7">CPSF A subunit region-domain-containing protein</fullName>
    </submittedName>
</protein>
<dbReference type="InterPro" id="IPR036322">
    <property type="entry name" value="WD40_repeat_dom_sf"/>
</dbReference>
<keyword evidence="8" id="KW-1185">Reference proteome</keyword>
<evidence type="ECO:0000313" key="8">
    <source>
        <dbReference type="Proteomes" id="UP000193986"/>
    </source>
</evidence>
<dbReference type="STRING" id="71784.A0A1Y2BIU5"/>
<name>A0A1Y2BIU5_9TREE</name>
<dbReference type="SUPFAM" id="SSF50978">
    <property type="entry name" value="WD40 repeat-like"/>
    <property type="match status" value="1"/>
</dbReference>
<dbReference type="InterPro" id="IPR058543">
    <property type="entry name" value="Beta-prop_RSE1/DDB1/CPSF1_2nd"/>
</dbReference>
<feature type="region of interest" description="Disordered" evidence="3">
    <location>
        <begin position="295"/>
        <end position="356"/>
    </location>
</feature>
<proteinExistence type="predicted"/>
<feature type="region of interest" description="Disordered" evidence="3">
    <location>
        <begin position="454"/>
        <end position="497"/>
    </location>
</feature>
<dbReference type="InterPro" id="IPR050358">
    <property type="entry name" value="RSE1/DDB1/CFT1"/>
</dbReference>
<dbReference type="Pfam" id="PF23726">
    <property type="entry name" value="Beta-prop_RSE1_2nd"/>
    <property type="match status" value="1"/>
</dbReference>
<dbReference type="Gene3D" id="2.130.10.10">
    <property type="entry name" value="YVTN repeat-like/Quinoprotein amine dehydrogenase"/>
    <property type="match status" value="3"/>
</dbReference>
<comment type="caution">
    <text evidence="7">The sequence shown here is derived from an EMBL/GenBank/DDBJ whole genome shotgun (WGS) entry which is preliminary data.</text>
</comment>
<dbReference type="InterPro" id="IPR004871">
    <property type="entry name" value="RSE1/DDB1/CPSF1_C"/>
</dbReference>
<evidence type="ECO:0000256" key="1">
    <source>
        <dbReference type="ARBA" id="ARBA00004123"/>
    </source>
</evidence>
<dbReference type="Pfam" id="PF03178">
    <property type="entry name" value="CPSF_A"/>
    <property type="match status" value="1"/>
</dbReference>
<feature type="domain" description="RSE1/DDB1/CPSF1 C-terminal" evidence="4">
    <location>
        <begin position="920"/>
        <end position="1242"/>
    </location>
</feature>
<keyword evidence="2" id="KW-0539">Nucleus</keyword>
<dbReference type="Pfam" id="PF10433">
    <property type="entry name" value="Beta-prop_RSE1_1st"/>
    <property type="match status" value="2"/>
</dbReference>
<accession>A0A1Y2BIU5</accession>
<evidence type="ECO:0000259" key="4">
    <source>
        <dbReference type="Pfam" id="PF03178"/>
    </source>
</evidence>
<feature type="domain" description="RSE1/DDB1/CPSF1 second beta-propeller" evidence="6">
    <location>
        <begin position="555"/>
        <end position="869"/>
    </location>
</feature>
<dbReference type="GO" id="GO:0003676">
    <property type="term" value="F:nucleic acid binding"/>
    <property type="evidence" value="ECO:0007669"/>
    <property type="project" value="InterPro"/>
</dbReference>
<dbReference type="PANTHER" id="PTHR10644">
    <property type="entry name" value="DNA REPAIR/RNA PROCESSING CPSF FAMILY"/>
    <property type="match status" value="1"/>
</dbReference>